<reference evidence="2 3" key="1">
    <citation type="journal article" date="2019" name="Nat. Ecol. Evol.">
        <title>Megaphylogeny resolves global patterns of mushroom evolution.</title>
        <authorList>
            <person name="Varga T."/>
            <person name="Krizsan K."/>
            <person name="Foldi C."/>
            <person name="Dima B."/>
            <person name="Sanchez-Garcia M."/>
            <person name="Sanchez-Ramirez S."/>
            <person name="Szollosi G.J."/>
            <person name="Szarkandi J.G."/>
            <person name="Papp V."/>
            <person name="Albert L."/>
            <person name="Andreopoulos W."/>
            <person name="Angelini C."/>
            <person name="Antonin V."/>
            <person name="Barry K.W."/>
            <person name="Bougher N.L."/>
            <person name="Buchanan P."/>
            <person name="Buyck B."/>
            <person name="Bense V."/>
            <person name="Catcheside P."/>
            <person name="Chovatia M."/>
            <person name="Cooper J."/>
            <person name="Damon W."/>
            <person name="Desjardin D."/>
            <person name="Finy P."/>
            <person name="Geml J."/>
            <person name="Haridas S."/>
            <person name="Hughes K."/>
            <person name="Justo A."/>
            <person name="Karasinski D."/>
            <person name="Kautmanova I."/>
            <person name="Kiss B."/>
            <person name="Kocsube S."/>
            <person name="Kotiranta H."/>
            <person name="LaButti K.M."/>
            <person name="Lechner B.E."/>
            <person name="Liimatainen K."/>
            <person name="Lipzen A."/>
            <person name="Lukacs Z."/>
            <person name="Mihaltcheva S."/>
            <person name="Morgado L.N."/>
            <person name="Niskanen T."/>
            <person name="Noordeloos M.E."/>
            <person name="Ohm R.A."/>
            <person name="Ortiz-Santana B."/>
            <person name="Ovrebo C."/>
            <person name="Racz N."/>
            <person name="Riley R."/>
            <person name="Savchenko A."/>
            <person name="Shiryaev A."/>
            <person name="Soop K."/>
            <person name="Spirin V."/>
            <person name="Szebenyi C."/>
            <person name="Tomsovsky M."/>
            <person name="Tulloss R.E."/>
            <person name="Uehling J."/>
            <person name="Grigoriev I.V."/>
            <person name="Vagvolgyi C."/>
            <person name="Papp T."/>
            <person name="Martin F.M."/>
            <person name="Miettinen O."/>
            <person name="Hibbett D.S."/>
            <person name="Nagy L.G."/>
        </authorList>
    </citation>
    <scope>NUCLEOTIDE SEQUENCE [LARGE SCALE GENOMIC DNA]</scope>
    <source>
        <strain evidence="2 3">HHB13444</strain>
    </source>
</reference>
<feature type="compositionally biased region" description="Basic and acidic residues" evidence="1">
    <location>
        <begin position="21"/>
        <end position="30"/>
    </location>
</feature>
<evidence type="ECO:0000313" key="3">
    <source>
        <dbReference type="Proteomes" id="UP000308197"/>
    </source>
</evidence>
<keyword evidence="3" id="KW-1185">Reference proteome</keyword>
<feature type="compositionally biased region" description="Low complexity" evidence="1">
    <location>
        <begin position="10"/>
        <end position="20"/>
    </location>
</feature>
<feature type="region of interest" description="Disordered" evidence="1">
    <location>
        <begin position="1"/>
        <end position="55"/>
    </location>
</feature>
<sequence>MHRARPQTTPPSLSLVSMSPPERERAHAEDDTASAFSTDTAEGPNRRRGGRSEPAHVDEAKVDYLLRCYPEHFSEVETLRAKYGTAYARLIHVKLINGLLRDLGMGTGGEQKQERTVQFEGRWLTIGTYDVVRALKLKDQTFRAWRSNMRLANRLYQWMDSHQPDWVADTPEGRQRAEFFEALKLFFRPERLPGLHDVRPSLTHVDAIMGSPSTPRHELALQRARGWHANTMEEDVKDMIRQLGMDRRDLPPPWPLVD</sequence>
<dbReference type="EMBL" id="ML213410">
    <property type="protein sequence ID" value="TFK77609.1"/>
    <property type="molecule type" value="Genomic_DNA"/>
</dbReference>
<gene>
    <name evidence="2" type="ORF">K466DRAFT_607955</name>
</gene>
<protein>
    <submittedName>
        <fullName evidence="2">Uncharacterized protein</fullName>
    </submittedName>
</protein>
<accession>A0A5C3NLS5</accession>
<dbReference type="Proteomes" id="UP000308197">
    <property type="component" value="Unassembled WGS sequence"/>
</dbReference>
<dbReference type="InParanoid" id="A0A5C3NLS5"/>
<evidence type="ECO:0000313" key="2">
    <source>
        <dbReference type="EMBL" id="TFK77609.1"/>
    </source>
</evidence>
<organism evidence="2 3">
    <name type="scientific">Polyporus arcularius HHB13444</name>
    <dbReference type="NCBI Taxonomy" id="1314778"/>
    <lineage>
        <taxon>Eukaryota</taxon>
        <taxon>Fungi</taxon>
        <taxon>Dikarya</taxon>
        <taxon>Basidiomycota</taxon>
        <taxon>Agaricomycotina</taxon>
        <taxon>Agaricomycetes</taxon>
        <taxon>Polyporales</taxon>
        <taxon>Polyporaceae</taxon>
        <taxon>Polyporus</taxon>
    </lineage>
</organism>
<proteinExistence type="predicted"/>
<name>A0A5C3NLS5_9APHY</name>
<evidence type="ECO:0000256" key="1">
    <source>
        <dbReference type="SAM" id="MobiDB-lite"/>
    </source>
</evidence>
<dbReference type="AlphaFoldDB" id="A0A5C3NLS5"/>